<evidence type="ECO:0000313" key="15">
    <source>
        <dbReference type="Proteomes" id="UP000007875"/>
    </source>
</evidence>
<feature type="repeat" description="TSP type-3" evidence="10">
    <location>
        <begin position="303"/>
        <end position="340"/>
    </location>
</feature>
<keyword evidence="5 10" id="KW-0106">Calcium</keyword>
<dbReference type="HOGENOM" id="CLU_009257_1_1_1"/>
<protein>
    <recommendedName>
        <fullName evidence="16">TSP C-terminal domain-containing protein</fullName>
    </recommendedName>
</protein>
<keyword evidence="3" id="KW-0732">Signal</keyword>
<accession>H2Z9L0</accession>
<evidence type="ECO:0008006" key="16">
    <source>
        <dbReference type="Google" id="ProtNLM"/>
    </source>
</evidence>
<dbReference type="InterPro" id="IPR001881">
    <property type="entry name" value="EGF-like_Ca-bd_dom"/>
</dbReference>
<evidence type="ECO:0000259" key="12">
    <source>
        <dbReference type="PROSITE" id="PS50026"/>
    </source>
</evidence>
<evidence type="ECO:0000256" key="9">
    <source>
        <dbReference type="PROSITE-ProRule" id="PRU00076"/>
    </source>
</evidence>
<comment type="caution">
    <text evidence="9">Lacks conserved residue(s) required for the propagation of feature annotation.</text>
</comment>
<dbReference type="GeneTree" id="ENSGT00940000168527"/>
<evidence type="ECO:0000256" key="3">
    <source>
        <dbReference type="ARBA" id="ARBA00022729"/>
    </source>
</evidence>
<feature type="compositionally biased region" description="Basic and acidic residues" evidence="11">
    <location>
        <begin position="306"/>
        <end position="330"/>
    </location>
</feature>
<evidence type="ECO:0000256" key="7">
    <source>
        <dbReference type="ARBA" id="ARBA00023157"/>
    </source>
</evidence>
<sequence length="632" mass="69082">NPCYRGVRCMVDNSNEVTCGSCPTGMTGDGMDCQDMNECNLANPCSPLTSCVNTEPGYQCTPCPLGYTGGGTEGVGIEFARSHRQVCMDIDECSVHNGECGNHSLCINTACTVGWAGNGFICGLDSDLDGYPDVALPCTEHKCRKDNCRLTPNSGQEDEDVDLIGNACDDDSDNDGINDIHDNCPYIPNLDQLNSDSDTMGDACDNCDAIPNFDQSNIDNDQYGDACDLDKDGDGNIYFIHGVVQCFVYDGDICTLLPSKALSIENRNDNCPGVPNARQEDTDGDGLGDACDNCPVNPNPQQTDTDNDRVGDTCDTNTDKDGDGVQDNRDNCPLVINSSQLDTDNDGIGDDCDPDDDNDGIPDITPPGPDNCRLVSNFDQLDLNEDGVGDVCANDFDADQVDDRFDVCPENAEIHQTDFRQYQTVTLDPLGDAQIDPMWVVQNQGREILQIMNSDPGLAIGTTAFKGVDFTGTFYVNTVTDDDYAGFIFAYQDSSSFYTVMWKQSKQTYWQSTPFRAVAQPGIQLKAVKSNTGPGETLRNSLWETGTTPDQVRLLWKDPLDAGWKDRTSYRWELVHRPSVGYIRLKMYEGAKLVADSGMILDSAMKGGRLGVFCFSQENVIWSNLQYRCNGE</sequence>
<dbReference type="PANTHER" id="PTHR10199:SF100">
    <property type="entry name" value="THROMBOSPONDIN, ISOFORM A"/>
    <property type="match status" value="1"/>
</dbReference>
<feature type="repeat" description="TSP type-3" evidence="10">
    <location>
        <begin position="157"/>
        <end position="192"/>
    </location>
</feature>
<evidence type="ECO:0000256" key="2">
    <source>
        <dbReference type="ARBA" id="ARBA00022536"/>
    </source>
</evidence>
<feature type="region of interest" description="Disordered" evidence="11">
    <location>
        <begin position="296"/>
        <end position="331"/>
    </location>
</feature>
<dbReference type="SMART" id="SM00179">
    <property type="entry name" value="EGF_CA"/>
    <property type="match status" value="2"/>
</dbReference>
<keyword evidence="2 9" id="KW-0245">EGF-like domain</keyword>
<evidence type="ECO:0000256" key="1">
    <source>
        <dbReference type="ARBA" id="ARBA00009456"/>
    </source>
</evidence>
<dbReference type="PROSITE" id="PS51234">
    <property type="entry name" value="TSP3"/>
    <property type="match status" value="2"/>
</dbReference>
<evidence type="ECO:0000256" key="10">
    <source>
        <dbReference type="PROSITE-ProRule" id="PRU00634"/>
    </source>
</evidence>
<dbReference type="SUPFAM" id="SSF57196">
    <property type="entry name" value="EGF/Laminin"/>
    <property type="match status" value="1"/>
</dbReference>
<dbReference type="Gene3D" id="2.10.25.10">
    <property type="entry name" value="Laminin"/>
    <property type="match status" value="2"/>
</dbReference>
<dbReference type="PROSITE" id="PS51236">
    <property type="entry name" value="TSP_CTER"/>
    <property type="match status" value="1"/>
</dbReference>
<dbReference type="FunFam" id="4.10.1080.10:FF:000004">
    <property type="entry name" value="Cartilage oligomeric matrix protein"/>
    <property type="match status" value="1"/>
</dbReference>
<evidence type="ECO:0000256" key="8">
    <source>
        <dbReference type="ARBA" id="ARBA00023180"/>
    </source>
</evidence>
<dbReference type="PROSITE" id="PS50026">
    <property type="entry name" value="EGF_3"/>
    <property type="match status" value="1"/>
</dbReference>
<reference evidence="14" key="3">
    <citation type="submission" date="2025-09" db="UniProtKB">
        <authorList>
            <consortium name="Ensembl"/>
        </authorList>
    </citation>
    <scope>IDENTIFICATION</scope>
</reference>
<keyword evidence="15" id="KW-1185">Reference proteome</keyword>
<name>H2Z9L0_CIOSA</name>
<dbReference type="AlphaFoldDB" id="H2Z9L0"/>
<dbReference type="InterPro" id="IPR018097">
    <property type="entry name" value="EGF_Ca-bd_CS"/>
</dbReference>
<dbReference type="FunFam" id="2.10.25.10:FF:000025">
    <property type="entry name" value="Thrombospondin 3"/>
    <property type="match status" value="1"/>
</dbReference>
<dbReference type="GO" id="GO:0007155">
    <property type="term" value="P:cell adhesion"/>
    <property type="evidence" value="ECO:0007669"/>
    <property type="project" value="UniProtKB-KW"/>
</dbReference>
<dbReference type="CDD" id="cd00054">
    <property type="entry name" value="EGF_CA"/>
    <property type="match status" value="1"/>
</dbReference>
<dbReference type="PROSITE" id="PS01187">
    <property type="entry name" value="EGF_CA"/>
    <property type="match status" value="1"/>
</dbReference>
<dbReference type="Pfam" id="PF05735">
    <property type="entry name" value="TSP_C"/>
    <property type="match status" value="1"/>
</dbReference>
<dbReference type="InterPro" id="IPR028974">
    <property type="entry name" value="TSP_type-3_rpt"/>
</dbReference>
<evidence type="ECO:0000256" key="5">
    <source>
        <dbReference type="ARBA" id="ARBA00022837"/>
    </source>
</evidence>
<proteinExistence type="inferred from homology"/>
<dbReference type="FunFam" id="2.60.120.200:FF:000002">
    <property type="entry name" value="Thrombospondin 3"/>
    <property type="match status" value="1"/>
</dbReference>
<feature type="domain" description="EGF-like" evidence="12">
    <location>
        <begin position="35"/>
        <end position="73"/>
    </location>
</feature>
<keyword evidence="8" id="KW-0325">Glycoprotein</keyword>
<keyword evidence="4" id="KW-0677">Repeat</keyword>
<dbReference type="SUPFAM" id="SSF103647">
    <property type="entry name" value="TSP type-3 repeat"/>
    <property type="match status" value="3"/>
</dbReference>
<dbReference type="InterPro" id="IPR013320">
    <property type="entry name" value="ConA-like_dom_sf"/>
</dbReference>
<dbReference type="Proteomes" id="UP000007875">
    <property type="component" value="Unassembled WGS sequence"/>
</dbReference>
<evidence type="ECO:0000313" key="14">
    <source>
        <dbReference type="Ensembl" id="ENSCSAVP00000014275.1"/>
    </source>
</evidence>
<reference evidence="14" key="2">
    <citation type="submission" date="2025-08" db="UniProtKB">
        <authorList>
            <consortium name="Ensembl"/>
        </authorList>
    </citation>
    <scope>IDENTIFICATION</scope>
</reference>
<dbReference type="InterPro" id="IPR017897">
    <property type="entry name" value="Thrombospondin_3_rpt"/>
</dbReference>
<comment type="similarity">
    <text evidence="1">Belongs to the thrombospondin family.</text>
</comment>
<dbReference type="InterPro" id="IPR003367">
    <property type="entry name" value="Thrombospondin_3-like_rpt"/>
</dbReference>
<evidence type="ECO:0000256" key="4">
    <source>
        <dbReference type="ARBA" id="ARBA00022737"/>
    </source>
</evidence>
<evidence type="ECO:0000256" key="11">
    <source>
        <dbReference type="SAM" id="MobiDB-lite"/>
    </source>
</evidence>
<dbReference type="GO" id="GO:0005509">
    <property type="term" value="F:calcium ion binding"/>
    <property type="evidence" value="ECO:0007669"/>
    <property type="project" value="UniProtKB-UniRule"/>
</dbReference>
<dbReference type="SMART" id="SM00181">
    <property type="entry name" value="EGF"/>
    <property type="match status" value="2"/>
</dbReference>
<organism evidence="14 15">
    <name type="scientific">Ciona savignyi</name>
    <name type="common">Pacific transparent sea squirt</name>
    <dbReference type="NCBI Taxonomy" id="51511"/>
    <lineage>
        <taxon>Eukaryota</taxon>
        <taxon>Metazoa</taxon>
        <taxon>Chordata</taxon>
        <taxon>Tunicata</taxon>
        <taxon>Ascidiacea</taxon>
        <taxon>Phlebobranchia</taxon>
        <taxon>Cionidae</taxon>
        <taxon>Ciona</taxon>
    </lineage>
</organism>
<dbReference type="InterPro" id="IPR008859">
    <property type="entry name" value="Thrombospondin_C"/>
</dbReference>
<dbReference type="Gene3D" id="4.10.1080.10">
    <property type="entry name" value="TSP type-3 repeat"/>
    <property type="match status" value="2"/>
</dbReference>
<keyword evidence="6" id="KW-0130">Cell adhesion</keyword>
<dbReference type="InterPro" id="IPR000742">
    <property type="entry name" value="EGF"/>
</dbReference>
<evidence type="ECO:0000256" key="6">
    <source>
        <dbReference type="ARBA" id="ARBA00022889"/>
    </source>
</evidence>
<dbReference type="Gene3D" id="2.60.120.200">
    <property type="match status" value="1"/>
</dbReference>
<feature type="domain" description="TSP C-terminal" evidence="13">
    <location>
        <begin position="420"/>
        <end position="632"/>
    </location>
</feature>
<dbReference type="GO" id="GO:0005576">
    <property type="term" value="C:extracellular region"/>
    <property type="evidence" value="ECO:0007669"/>
    <property type="project" value="InterPro"/>
</dbReference>
<dbReference type="SUPFAM" id="SSF49899">
    <property type="entry name" value="Concanavalin A-like lectins/glucanases"/>
    <property type="match status" value="1"/>
</dbReference>
<reference evidence="15" key="1">
    <citation type="submission" date="2003-08" db="EMBL/GenBank/DDBJ databases">
        <authorList>
            <person name="Birren B."/>
            <person name="Nusbaum C."/>
            <person name="Abebe A."/>
            <person name="Abouelleil A."/>
            <person name="Adekoya E."/>
            <person name="Ait-zahra M."/>
            <person name="Allen N."/>
            <person name="Allen T."/>
            <person name="An P."/>
            <person name="Anderson M."/>
            <person name="Anderson S."/>
            <person name="Arachchi H."/>
            <person name="Armbruster J."/>
            <person name="Bachantsang P."/>
            <person name="Baldwin J."/>
            <person name="Barry A."/>
            <person name="Bayul T."/>
            <person name="Blitshsteyn B."/>
            <person name="Bloom T."/>
            <person name="Blye J."/>
            <person name="Boguslavskiy L."/>
            <person name="Borowsky M."/>
            <person name="Boukhgalter B."/>
            <person name="Brunache A."/>
            <person name="Butler J."/>
            <person name="Calixte N."/>
            <person name="Calvo S."/>
            <person name="Camarata J."/>
            <person name="Campo K."/>
            <person name="Chang J."/>
            <person name="Cheshatsang Y."/>
            <person name="Citroen M."/>
            <person name="Collymore A."/>
            <person name="Considine T."/>
            <person name="Cook A."/>
            <person name="Cooke P."/>
            <person name="Corum B."/>
            <person name="Cuomo C."/>
            <person name="David R."/>
            <person name="Dawoe T."/>
            <person name="Degray S."/>
            <person name="Dodge S."/>
            <person name="Dooley K."/>
            <person name="Dorje P."/>
            <person name="Dorjee K."/>
            <person name="Dorris L."/>
            <person name="Duffey N."/>
            <person name="Dupes A."/>
            <person name="Elkins T."/>
            <person name="Engels R."/>
            <person name="Erickson J."/>
            <person name="Farina A."/>
            <person name="Faro S."/>
            <person name="Ferreira P."/>
            <person name="Fischer H."/>
            <person name="Fitzgerald M."/>
            <person name="Foley K."/>
            <person name="Gage D."/>
            <person name="Galagan J."/>
            <person name="Gearin G."/>
            <person name="Gnerre S."/>
            <person name="Gnirke A."/>
            <person name="Goyette A."/>
            <person name="Graham J."/>
            <person name="Grandbois E."/>
            <person name="Gyaltsen K."/>
            <person name="Hafez N."/>
            <person name="Hagopian D."/>
            <person name="Hagos B."/>
            <person name="Hall J."/>
            <person name="Hatcher B."/>
            <person name="Heller A."/>
            <person name="Higgins H."/>
            <person name="Honan T."/>
            <person name="Horn A."/>
            <person name="Houde N."/>
            <person name="Hughes L."/>
            <person name="Hulme W."/>
            <person name="Husby E."/>
            <person name="Iliev I."/>
            <person name="Jaffe D."/>
            <person name="Jones C."/>
            <person name="Kamal M."/>
            <person name="Kamat A."/>
            <person name="Kamvysselis M."/>
            <person name="Karlsson E."/>
            <person name="Kells C."/>
            <person name="Kieu A."/>
            <person name="Kisner P."/>
            <person name="Kodira C."/>
            <person name="Kulbokas E."/>
            <person name="Labutti K."/>
            <person name="Lama D."/>
            <person name="Landers T."/>
            <person name="Leger J."/>
            <person name="Levine S."/>
            <person name="Lewis D."/>
            <person name="Lewis T."/>
            <person name="Lindblad-toh K."/>
            <person name="Liu X."/>
            <person name="Lokyitsang T."/>
            <person name="Lokyitsang Y."/>
            <person name="Lucien O."/>
            <person name="Lui A."/>
            <person name="Ma L.J."/>
            <person name="Mabbitt R."/>
            <person name="Macdonald J."/>
            <person name="Maclean C."/>
            <person name="Major J."/>
            <person name="Manning J."/>
            <person name="Marabella R."/>
            <person name="Maru K."/>
            <person name="Matthews C."/>
            <person name="Mauceli E."/>
            <person name="Mccarthy M."/>
            <person name="Mcdonough S."/>
            <person name="Mcghee T."/>
            <person name="Meldrim J."/>
            <person name="Meneus L."/>
            <person name="Mesirov J."/>
            <person name="Mihalev A."/>
            <person name="Mihova T."/>
            <person name="Mikkelsen T."/>
            <person name="Mlenga V."/>
            <person name="Moru K."/>
            <person name="Mozes J."/>
            <person name="Mulrain L."/>
            <person name="Munson G."/>
            <person name="Naylor J."/>
            <person name="Newes C."/>
            <person name="Nguyen C."/>
            <person name="Nguyen N."/>
            <person name="Nguyen T."/>
            <person name="Nicol R."/>
            <person name="Nielsen C."/>
            <person name="Nizzari M."/>
            <person name="Norbu C."/>
            <person name="Norbu N."/>
            <person name="O'donnell P."/>
            <person name="Okoawo O."/>
            <person name="O'leary S."/>
            <person name="Omotosho B."/>
            <person name="O'neill K."/>
            <person name="Osman S."/>
            <person name="Parker S."/>
            <person name="Perrin D."/>
            <person name="Phunkhang P."/>
            <person name="Piqani B."/>
            <person name="Purcell S."/>
            <person name="Rachupka T."/>
            <person name="Ramasamy U."/>
            <person name="Rameau R."/>
            <person name="Ray V."/>
            <person name="Raymond C."/>
            <person name="Retta R."/>
            <person name="Richardson S."/>
            <person name="Rise C."/>
            <person name="Rodriguez J."/>
            <person name="Rogers J."/>
            <person name="Rogov P."/>
            <person name="Rutman M."/>
            <person name="Schupbach R."/>
            <person name="Seaman C."/>
            <person name="Settipalli S."/>
            <person name="Sharpe T."/>
            <person name="Sheridan J."/>
            <person name="Sherpa N."/>
            <person name="Shi J."/>
            <person name="Smirnov S."/>
            <person name="Smith C."/>
            <person name="Sougnez C."/>
            <person name="Spencer B."/>
            <person name="Stalker J."/>
            <person name="Stange-thomann N."/>
            <person name="Stavropoulos S."/>
            <person name="Stetson K."/>
            <person name="Stone C."/>
            <person name="Stone S."/>
            <person name="Stubbs M."/>
            <person name="Talamas J."/>
            <person name="Tchuinga P."/>
            <person name="Tenzing P."/>
            <person name="Tesfaye S."/>
            <person name="Theodore J."/>
            <person name="Thoulutsang Y."/>
            <person name="Topham K."/>
            <person name="Towey S."/>
            <person name="Tsamla T."/>
            <person name="Tsomo N."/>
            <person name="Vallee D."/>
            <person name="Vassiliev H."/>
            <person name="Venkataraman V."/>
            <person name="Vinson J."/>
            <person name="Vo A."/>
            <person name="Wade C."/>
            <person name="Wang S."/>
            <person name="Wangchuk T."/>
            <person name="Wangdi T."/>
            <person name="Whittaker C."/>
            <person name="Wilkinson J."/>
            <person name="Wu Y."/>
            <person name="Wyman D."/>
            <person name="Yadav S."/>
            <person name="Yang S."/>
            <person name="Yang X."/>
            <person name="Yeager S."/>
            <person name="Yee E."/>
            <person name="Young G."/>
            <person name="Zainoun J."/>
            <person name="Zembeck L."/>
            <person name="Zimmer A."/>
            <person name="Zody M."/>
            <person name="Lander E."/>
        </authorList>
    </citation>
    <scope>NUCLEOTIDE SEQUENCE [LARGE SCALE GENOMIC DNA]</scope>
</reference>
<keyword evidence="7" id="KW-1015">Disulfide bond</keyword>
<evidence type="ECO:0000259" key="13">
    <source>
        <dbReference type="PROSITE" id="PS51236"/>
    </source>
</evidence>
<dbReference type="Ensembl" id="ENSCSAVT00000014440.1">
    <property type="protein sequence ID" value="ENSCSAVP00000014275.1"/>
    <property type="gene ID" value="ENSCSAVG00000008362.1"/>
</dbReference>
<dbReference type="FunFam" id="4.10.1080.10:FF:000001">
    <property type="entry name" value="Thrombospondin 3"/>
    <property type="match status" value="1"/>
</dbReference>
<dbReference type="Pfam" id="PF02412">
    <property type="entry name" value="TSP_3"/>
    <property type="match status" value="5"/>
</dbReference>
<dbReference type="PANTHER" id="PTHR10199">
    <property type="entry name" value="THROMBOSPONDIN"/>
    <property type="match status" value="1"/>
</dbReference>